<dbReference type="PIRSF" id="PIRSF036428">
    <property type="entry name" value="CobL"/>
    <property type="match status" value="1"/>
</dbReference>
<dbReference type="InterPro" id="IPR029063">
    <property type="entry name" value="SAM-dependent_MTases_sf"/>
</dbReference>
<accession>A0A3A4A4R1</accession>
<dbReference type="AlphaFoldDB" id="A0A3A4A4R1"/>
<dbReference type="Proteomes" id="UP000265768">
    <property type="component" value="Unassembled WGS sequence"/>
</dbReference>
<evidence type="ECO:0000259" key="6">
    <source>
        <dbReference type="Pfam" id="PF00590"/>
    </source>
</evidence>
<protein>
    <submittedName>
        <fullName evidence="7">Precorrin-6y C5,15-methyltransferase (Decarboxylating) subunit CbiE</fullName>
    </submittedName>
</protein>
<dbReference type="GO" id="GO:0009236">
    <property type="term" value="P:cobalamin biosynthetic process"/>
    <property type="evidence" value="ECO:0007669"/>
    <property type="project" value="UniProtKB-UniPathway"/>
</dbReference>
<dbReference type="InterPro" id="IPR012818">
    <property type="entry name" value="CbiE"/>
</dbReference>
<dbReference type="Gene3D" id="3.30.950.10">
    <property type="entry name" value="Methyltransferase, Cobalt-precorrin-4 Transmethylase, Domain 2"/>
    <property type="match status" value="1"/>
</dbReference>
<dbReference type="InterPro" id="IPR014776">
    <property type="entry name" value="4pyrrole_Mease_sub2"/>
</dbReference>
<proteinExistence type="predicted"/>
<dbReference type="Gene3D" id="3.40.1010.10">
    <property type="entry name" value="Cobalt-precorrin-4 Transmethylase, Domain 1"/>
    <property type="match status" value="1"/>
</dbReference>
<evidence type="ECO:0000256" key="5">
    <source>
        <dbReference type="ARBA" id="ARBA00022691"/>
    </source>
</evidence>
<dbReference type="NCBIfam" id="TIGR02469">
    <property type="entry name" value="CbiT"/>
    <property type="match status" value="1"/>
</dbReference>
<dbReference type="InterPro" id="IPR035996">
    <property type="entry name" value="4pyrrol_Methylase_sf"/>
</dbReference>
<dbReference type="NCBIfam" id="TIGR02467">
    <property type="entry name" value="CbiE"/>
    <property type="match status" value="1"/>
</dbReference>
<feature type="domain" description="Tetrapyrrole methylase" evidence="6">
    <location>
        <begin position="12"/>
        <end position="173"/>
    </location>
</feature>
<keyword evidence="5" id="KW-0949">S-adenosyl-L-methionine</keyword>
<keyword evidence="8" id="KW-1185">Reference proteome</keyword>
<comment type="caution">
    <text evidence="7">The sequence shown here is derived from an EMBL/GenBank/DDBJ whole genome shotgun (WGS) entry which is preliminary data.</text>
</comment>
<dbReference type="EMBL" id="QZEY01000021">
    <property type="protein sequence ID" value="RJL22791.1"/>
    <property type="molecule type" value="Genomic_DNA"/>
</dbReference>
<dbReference type="InterPro" id="IPR050714">
    <property type="entry name" value="Cobalamin_biosynth_MTase"/>
</dbReference>
<keyword evidence="3 7" id="KW-0489">Methyltransferase</keyword>
<sequence>MITVVGRDGGPLPPRALAALAAASCVVGAPRHLDSVPVPGGARRVELRNLGRALDEVAAATGDVVVLASGDPGLFGVVRALRERGLRPRVIPAVSSVALAFAAAGLPWDDALVLSAHGRAAGPVLAAALAHPKVAVLTAPGSGPERFAPDLLAAGREVVVAERLGAPDERVVRLSPRAGRSPALSAGEFAQPNVLIAYDPARAAGERAGWLAGHQGAPDGWALGEDAFEHRDSMITKAEVRAVVLARLGPRPGTVVWDVGAGSGSVAVECARFGARVIAFERDAGQCARIRANAVRHGVHVEVVPGPAPAALDGAPAPDAVFLGGGGEEVAAAAVRHGPRRVVAALASLDRVAPLRALLAGAGYAVEGTQLQASRLAGLPNGSVRLVAANPVFVVWGERAPEGGAPSAEENG</sequence>
<dbReference type="GO" id="GO:0032259">
    <property type="term" value="P:methylation"/>
    <property type="evidence" value="ECO:0007669"/>
    <property type="project" value="UniProtKB-KW"/>
</dbReference>
<evidence type="ECO:0000256" key="3">
    <source>
        <dbReference type="ARBA" id="ARBA00022603"/>
    </source>
</evidence>
<evidence type="ECO:0000256" key="1">
    <source>
        <dbReference type="ARBA" id="ARBA00004953"/>
    </source>
</evidence>
<dbReference type="GO" id="GO:0008276">
    <property type="term" value="F:protein methyltransferase activity"/>
    <property type="evidence" value="ECO:0007669"/>
    <property type="project" value="InterPro"/>
</dbReference>
<gene>
    <name evidence="7" type="primary">cbiE</name>
    <name evidence="7" type="ORF">D5H75_34985</name>
</gene>
<dbReference type="InterPro" id="IPR014777">
    <property type="entry name" value="4pyrrole_Mease_sub1"/>
</dbReference>
<evidence type="ECO:0000313" key="8">
    <source>
        <dbReference type="Proteomes" id="UP000265768"/>
    </source>
</evidence>
<comment type="pathway">
    <text evidence="1">Cofactor biosynthesis; adenosylcobalamin biosynthesis.</text>
</comment>
<dbReference type="Pfam" id="PF00590">
    <property type="entry name" value="TP_methylase"/>
    <property type="match status" value="1"/>
</dbReference>
<dbReference type="SUPFAM" id="SSF53790">
    <property type="entry name" value="Tetrapyrrole methylase"/>
    <property type="match status" value="1"/>
</dbReference>
<dbReference type="UniPathway" id="UPA00148"/>
<dbReference type="PANTHER" id="PTHR43182">
    <property type="entry name" value="COBALT-PRECORRIN-6B C(15)-METHYLTRANSFERASE (DECARBOXYLATING)"/>
    <property type="match status" value="1"/>
</dbReference>
<dbReference type="InterPro" id="IPR000878">
    <property type="entry name" value="4pyrrol_Mease"/>
</dbReference>
<dbReference type="SUPFAM" id="SSF53335">
    <property type="entry name" value="S-adenosyl-L-methionine-dependent methyltransferases"/>
    <property type="match status" value="1"/>
</dbReference>
<evidence type="ECO:0000313" key="7">
    <source>
        <dbReference type="EMBL" id="RJL22791.1"/>
    </source>
</evidence>
<dbReference type="RefSeq" id="WP_119930932.1">
    <property type="nucleotide sequence ID" value="NZ_QZEY01000021.1"/>
</dbReference>
<dbReference type="CDD" id="cd11644">
    <property type="entry name" value="Precorrin-6Y-MT"/>
    <property type="match status" value="1"/>
</dbReference>
<dbReference type="PANTHER" id="PTHR43182:SF1">
    <property type="entry name" value="COBALT-PRECORRIN-7 C(5)-METHYLTRANSFERASE"/>
    <property type="match status" value="1"/>
</dbReference>
<dbReference type="Gene3D" id="3.40.50.150">
    <property type="entry name" value="Vaccinia Virus protein VP39"/>
    <property type="match status" value="1"/>
</dbReference>
<name>A0A3A4A4R1_9ACTN</name>
<organism evidence="7 8">
    <name type="scientific">Bailinhaonella thermotolerans</name>
    <dbReference type="NCBI Taxonomy" id="1070861"/>
    <lineage>
        <taxon>Bacteria</taxon>
        <taxon>Bacillati</taxon>
        <taxon>Actinomycetota</taxon>
        <taxon>Actinomycetes</taxon>
        <taxon>Streptosporangiales</taxon>
        <taxon>Streptosporangiaceae</taxon>
        <taxon>Bailinhaonella</taxon>
    </lineage>
</organism>
<evidence type="ECO:0000256" key="4">
    <source>
        <dbReference type="ARBA" id="ARBA00022679"/>
    </source>
</evidence>
<evidence type="ECO:0000256" key="2">
    <source>
        <dbReference type="ARBA" id="ARBA00022573"/>
    </source>
</evidence>
<dbReference type="InterPro" id="IPR006365">
    <property type="entry name" value="Cbl_synth_CobL"/>
</dbReference>
<keyword evidence="4 7" id="KW-0808">Transferase</keyword>
<dbReference type="OrthoDB" id="9787825at2"/>
<keyword evidence="2" id="KW-0169">Cobalamin biosynthesis</keyword>
<dbReference type="InterPro" id="IPR014008">
    <property type="entry name" value="Cbl_synth_MTase_CbiT"/>
</dbReference>
<reference evidence="7 8" key="1">
    <citation type="submission" date="2018-09" db="EMBL/GenBank/DDBJ databases">
        <title>YIM 75507 draft genome.</title>
        <authorList>
            <person name="Tang S."/>
            <person name="Feng Y."/>
        </authorList>
    </citation>
    <scope>NUCLEOTIDE SEQUENCE [LARGE SCALE GENOMIC DNA]</scope>
    <source>
        <strain evidence="7 8">YIM 75507</strain>
    </source>
</reference>